<evidence type="ECO:0000256" key="6">
    <source>
        <dbReference type="ARBA" id="ARBA00023110"/>
    </source>
</evidence>
<dbReference type="InterPro" id="IPR046357">
    <property type="entry name" value="PPIase_dom_sf"/>
</dbReference>
<evidence type="ECO:0000256" key="4">
    <source>
        <dbReference type="ARBA" id="ARBA00016902"/>
    </source>
</evidence>
<dbReference type="PIRSF" id="PIRSF003095">
    <property type="entry name" value="Trigger_factor"/>
    <property type="match status" value="1"/>
</dbReference>
<evidence type="ECO:0000256" key="5">
    <source>
        <dbReference type="ARBA" id="ARBA00022618"/>
    </source>
</evidence>
<evidence type="ECO:0000256" key="10">
    <source>
        <dbReference type="ARBA" id="ARBA00024849"/>
    </source>
</evidence>
<proteinExistence type="inferred from homology"/>
<dbReference type="SUPFAM" id="SSF109998">
    <property type="entry name" value="Triger factor/SurA peptide-binding domain-like"/>
    <property type="match status" value="1"/>
</dbReference>
<evidence type="ECO:0000256" key="12">
    <source>
        <dbReference type="HAMAP-Rule" id="MF_00303"/>
    </source>
</evidence>
<evidence type="ECO:0000256" key="9">
    <source>
        <dbReference type="ARBA" id="ARBA00023306"/>
    </source>
</evidence>
<feature type="domain" description="PPIase FKBP-type" evidence="15">
    <location>
        <begin position="165"/>
        <end position="245"/>
    </location>
</feature>
<protein>
    <recommendedName>
        <fullName evidence="4 12">Trigger factor</fullName>
        <shortName evidence="12">TF</shortName>
        <ecNumber evidence="3 12">5.2.1.8</ecNumber>
    </recommendedName>
    <alternativeName>
        <fullName evidence="11 12">PPIase</fullName>
    </alternativeName>
</protein>
<dbReference type="InterPro" id="IPR001179">
    <property type="entry name" value="PPIase_FKBP_dom"/>
</dbReference>
<comment type="caution">
    <text evidence="16">The sequence shown here is derived from an EMBL/GenBank/DDBJ whole genome shotgun (WGS) entry which is preliminary data.</text>
</comment>
<dbReference type="InterPro" id="IPR005215">
    <property type="entry name" value="Trig_fac"/>
</dbReference>
<dbReference type="FunFam" id="3.10.50.40:FF:000001">
    <property type="entry name" value="Trigger factor"/>
    <property type="match status" value="1"/>
</dbReference>
<dbReference type="GO" id="GO:0044183">
    <property type="term" value="F:protein folding chaperone"/>
    <property type="evidence" value="ECO:0007669"/>
    <property type="project" value="TreeGrafter"/>
</dbReference>
<dbReference type="EC" id="5.2.1.8" evidence="3 12"/>
<dbReference type="InterPro" id="IPR036611">
    <property type="entry name" value="Trigger_fac_ribosome-bd_sf"/>
</dbReference>
<dbReference type="HAMAP" id="MF_00303">
    <property type="entry name" value="Trigger_factor_Tig"/>
    <property type="match status" value="1"/>
</dbReference>
<keyword evidence="7 12" id="KW-0143">Chaperone</keyword>
<accession>A0A9D1DD34</accession>
<dbReference type="SUPFAM" id="SSF102735">
    <property type="entry name" value="Trigger factor ribosome-binding domain"/>
    <property type="match status" value="1"/>
</dbReference>
<keyword evidence="9 12" id="KW-0131">Cell cycle</keyword>
<dbReference type="InterPro" id="IPR008880">
    <property type="entry name" value="Trigger_fac_C"/>
</dbReference>
<comment type="subcellular location">
    <subcellularLocation>
        <location evidence="12">Cytoplasm</location>
    </subcellularLocation>
    <text evidence="12">About half TF is bound to the ribosome near the polypeptide exit tunnel while the other half is free in the cytoplasm.</text>
</comment>
<organism evidence="16 17">
    <name type="scientific">Candidatus Coproplasma stercoripullorum</name>
    <dbReference type="NCBI Taxonomy" id="2840751"/>
    <lineage>
        <taxon>Bacteria</taxon>
        <taxon>Bacillati</taxon>
        <taxon>Bacillota</taxon>
        <taxon>Clostridia</taxon>
        <taxon>Eubacteriales</taxon>
        <taxon>Candidatus Coproplasma</taxon>
    </lineage>
</organism>
<dbReference type="NCBIfam" id="TIGR00115">
    <property type="entry name" value="tig"/>
    <property type="match status" value="1"/>
</dbReference>
<dbReference type="Proteomes" id="UP000824179">
    <property type="component" value="Unassembled WGS sequence"/>
</dbReference>
<evidence type="ECO:0000313" key="16">
    <source>
        <dbReference type="EMBL" id="HIR40170.1"/>
    </source>
</evidence>
<keyword evidence="5 12" id="KW-0132">Cell division</keyword>
<dbReference type="EMBL" id="DVHB01000129">
    <property type="protein sequence ID" value="HIR40170.1"/>
    <property type="molecule type" value="Genomic_DNA"/>
</dbReference>
<dbReference type="GO" id="GO:0005737">
    <property type="term" value="C:cytoplasm"/>
    <property type="evidence" value="ECO:0007669"/>
    <property type="project" value="UniProtKB-SubCell"/>
</dbReference>
<evidence type="ECO:0000256" key="14">
    <source>
        <dbReference type="RuleBase" id="RU003914"/>
    </source>
</evidence>
<evidence type="ECO:0000256" key="1">
    <source>
        <dbReference type="ARBA" id="ARBA00000971"/>
    </source>
</evidence>
<evidence type="ECO:0000313" key="17">
    <source>
        <dbReference type="Proteomes" id="UP000824179"/>
    </source>
</evidence>
<dbReference type="Pfam" id="PF05698">
    <property type="entry name" value="Trigger_C"/>
    <property type="match status" value="1"/>
</dbReference>
<dbReference type="GO" id="GO:0015031">
    <property type="term" value="P:protein transport"/>
    <property type="evidence" value="ECO:0007669"/>
    <property type="project" value="UniProtKB-UniRule"/>
</dbReference>
<comment type="domain">
    <text evidence="12">Consists of 3 domains; the N-terminus binds the ribosome, the middle domain has PPIase activity, while the C-terminus has intrinsic chaperone activity on its own.</text>
</comment>
<dbReference type="AlphaFoldDB" id="A0A9D1DD34"/>
<keyword evidence="12" id="KW-0963">Cytoplasm</keyword>
<gene>
    <name evidence="12" type="primary">tig</name>
    <name evidence="16" type="ORF">IAB90_07305</name>
</gene>
<dbReference type="GO" id="GO:0051083">
    <property type="term" value="P:'de novo' cotranslational protein folding"/>
    <property type="evidence" value="ECO:0007669"/>
    <property type="project" value="TreeGrafter"/>
</dbReference>
<dbReference type="GO" id="GO:0043022">
    <property type="term" value="F:ribosome binding"/>
    <property type="evidence" value="ECO:0007669"/>
    <property type="project" value="TreeGrafter"/>
</dbReference>
<comment type="catalytic activity">
    <reaction evidence="1 12 13">
        <text>[protein]-peptidylproline (omega=180) = [protein]-peptidylproline (omega=0)</text>
        <dbReference type="Rhea" id="RHEA:16237"/>
        <dbReference type="Rhea" id="RHEA-COMP:10747"/>
        <dbReference type="Rhea" id="RHEA-COMP:10748"/>
        <dbReference type="ChEBI" id="CHEBI:83833"/>
        <dbReference type="ChEBI" id="CHEBI:83834"/>
        <dbReference type="EC" id="5.2.1.8"/>
    </reaction>
</comment>
<dbReference type="PANTHER" id="PTHR30560:SF3">
    <property type="entry name" value="TRIGGER FACTOR-LIKE PROTEIN TIG, CHLOROPLASTIC"/>
    <property type="match status" value="1"/>
</dbReference>
<dbReference type="GO" id="GO:0043335">
    <property type="term" value="P:protein unfolding"/>
    <property type="evidence" value="ECO:0007669"/>
    <property type="project" value="TreeGrafter"/>
</dbReference>
<dbReference type="Gene3D" id="1.10.3120.10">
    <property type="entry name" value="Trigger factor, C-terminal domain"/>
    <property type="match status" value="1"/>
</dbReference>
<comment type="function">
    <text evidence="10 12">Involved in protein export. Acts as a chaperone by maintaining the newly synthesized protein in an open conformation. Functions as a peptidyl-prolyl cis-trans isomerase.</text>
</comment>
<comment type="similarity">
    <text evidence="2 12 14">Belongs to the FKBP-type PPIase family. Tig subfamily.</text>
</comment>
<dbReference type="Pfam" id="PF05697">
    <property type="entry name" value="Trigger_N"/>
    <property type="match status" value="1"/>
</dbReference>
<reference evidence="16" key="1">
    <citation type="submission" date="2020-10" db="EMBL/GenBank/DDBJ databases">
        <authorList>
            <person name="Gilroy R."/>
        </authorList>
    </citation>
    <scope>NUCLEOTIDE SEQUENCE</scope>
    <source>
        <strain evidence="16">ChiW25-3613</strain>
    </source>
</reference>
<dbReference type="GO" id="GO:0003755">
    <property type="term" value="F:peptidyl-prolyl cis-trans isomerase activity"/>
    <property type="evidence" value="ECO:0007669"/>
    <property type="project" value="UniProtKB-UniRule"/>
</dbReference>
<evidence type="ECO:0000256" key="11">
    <source>
        <dbReference type="ARBA" id="ARBA00029986"/>
    </source>
</evidence>
<dbReference type="Gene3D" id="3.30.70.1050">
    <property type="entry name" value="Trigger factor ribosome-binding domain"/>
    <property type="match status" value="1"/>
</dbReference>
<dbReference type="InterPro" id="IPR008881">
    <property type="entry name" value="Trigger_fac_ribosome-bd_bac"/>
</dbReference>
<dbReference type="SUPFAM" id="SSF54534">
    <property type="entry name" value="FKBP-like"/>
    <property type="match status" value="1"/>
</dbReference>
<dbReference type="GO" id="GO:0051301">
    <property type="term" value="P:cell division"/>
    <property type="evidence" value="ECO:0007669"/>
    <property type="project" value="UniProtKB-KW"/>
</dbReference>
<evidence type="ECO:0000256" key="13">
    <source>
        <dbReference type="PROSITE-ProRule" id="PRU00277"/>
    </source>
</evidence>
<name>A0A9D1DD34_9FIRM</name>
<evidence type="ECO:0000256" key="8">
    <source>
        <dbReference type="ARBA" id="ARBA00023235"/>
    </source>
</evidence>
<keyword evidence="6 12" id="KW-0697">Rotamase</keyword>
<dbReference type="PROSITE" id="PS50059">
    <property type="entry name" value="FKBP_PPIASE"/>
    <property type="match status" value="1"/>
</dbReference>
<dbReference type="InterPro" id="IPR027304">
    <property type="entry name" value="Trigger_fact/SurA_dom_sf"/>
</dbReference>
<dbReference type="InterPro" id="IPR037041">
    <property type="entry name" value="Trigger_fac_C_sf"/>
</dbReference>
<dbReference type="Gene3D" id="3.10.50.40">
    <property type="match status" value="1"/>
</dbReference>
<evidence type="ECO:0000256" key="3">
    <source>
        <dbReference type="ARBA" id="ARBA00013194"/>
    </source>
</evidence>
<evidence type="ECO:0000256" key="2">
    <source>
        <dbReference type="ARBA" id="ARBA00005464"/>
    </source>
</evidence>
<evidence type="ECO:0000259" key="15">
    <source>
        <dbReference type="PROSITE" id="PS50059"/>
    </source>
</evidence>
<evidence type="ECO:0000256" key="7">
    <source>
        <dbReference type="ARBA" id="ARBA00023186"/>
    </source>
</evidence>
<keyword evidence="8 12" id="KW-0413">Isomerase</keyword>
<reference evidence="16" key="2">
    <citation type="journal article" date="2021" name="PeerJ">
        <title>Extensive microbial diversity within the chicken gut microbiome revealed by metagenomics and culture.</title>
        <authorList>
            <person name="Gilroy R."/>
            <person name="Ravi A."/>
            <person name="Getino M."/>
            <person name="Pursley I."/>
            <person name="Horton D.L."/>
            <person name="Alikhan N.F."/>
            <person name="Baker D."/>
            <person name="Gharbi K."/>
            <person name="Hall N."/>
            <person name="Watson M."/>
            <person name="Adriaenssens E.M."/>
            <person name="Foster-Nyarko E."/>
            <person name="Jarju S."/>
            <person name="Secka A."/>
            <person name="Antonio M."/>
            <person name="Oren A."/>
            <person name="Chaudhuri R.R."/>
            <person name="La Ragione R."/>
            <person name="Hildebrand F."/>
            <person name="Pallen M.J."/>
        </authorList>
    </citation>
    <scope>NUCLEOTIDE SEQUENCE</scope>
    <source>
        <strain evidence="16">ChiW25-3613</strain>
    </source>
</reference>
<sequence length="432" mass="48520">MDYKTAPAEKSTVKVTITYSKDEWDEAIGKAYTRTRGKYSVPGFRKGKAPRPVLENFYGKGVFFDEAFNILFSATYPDIIAKEKDNFTAVGDPSLSVDEISDENGVTLTATVPVKPDVEIGSYKGLKIRSYEYNVTDEEVDKEANRILLSKAEDVAVSDRPCKNGDIVKIDFSGSVDGVKFPGGTAEDYDLELGSGAFIPGFEEQVEGMSVGEEKNITVKFPDDYQADDLKGKEAVFEIKLKGITEKKYPELTDEFVKANGGCETVEEYKKKCRERLESRAATRSVNETENSILKAICATAKAEIPDAMVEQEIDKMVQDFSYRLMYQGVKLEDYLKYMGLTMEQFRSQFTGNATERVMSTLVIDKIVRTENIKAEPEEVEAKIAEQAASVGKTAEEYKKNLDPRQREYIESDIVVSKLFDFLKSNNEMYTE</sequence>
<dbReference type="Pfam" id="PF00254">
    <property type="entry name" value="FKBP_C"/>
    <property type="match status" value="1"/>
</dbReference>
<dbReference type="PANTHER" id="PTHR30560">
    <property type="entry name" value="TRIGGER FACTOR CHAPERONE AND PEPTIDYL-PROLYL CIS/TRANS ISOMERASE"/>
    <property type="match status" value="1"/>
</dbReference>